<evidence type="ECO:0000313" key="2">
    <source>
        <dbReference type="EMBL" id="KAK4743155.1"/>
    </source>
</evidence>
<organism evidence="2 3">
    <name type="scientific">Trapa incisa</name>
    <dbReference type="NCBI Taxonomy" id="236973"/>
    <lineage>
        <taxon>Eukaryota</taxon>
        <taxon>Viridiplantae</taxon>
        <taxon>Streptophyta</taxon>
        <taxon>Embryophyta</taxon>
        <taxon>Tracheophyta</taxon>
        <taxon>Spermatophyta</taxon>
        <taxon>Magnoliopsida</taxon>
        <taxon>eudicotyledons</taxon>
        <taxon>Gunneridae</taxon>
        <taxon>Pentapetalae</taxon>
        <taxon>rosids</taxon>
        <taxon>malvids</taxon>
        <taxon>Myrtales</taxon>
        <taxon>Lythraceae</taxon>
        <taxon>Trapa</taxon>
    </lineage>
</organism>
<dbReference type="Proteomes" id="UP001345219">
    <property type="component" value="Chromosome 1"/>
</dbReference>
<sequence>MAWSSGPTRNAPGGSRSRGSTSRHQDLAPPVVRPEAGEALLGQGVHHYPLLQATRRHPRGLLPRRQGRRGRPQQAVRL</sequence>
<accession>A0AAN7JHF4</accession>
<evidence type="ECO:0000256" key="1">
    <source>
        <dbReference type="SAM" id="MobiDB-lite"/>
    </source>
</evidence>
<proteinExistence type="predicted"/>
<reference evidence="2 3" key="1">
    <citation type="journal article" date="2023" name="Hortic Res">
        <title>Pangenome of water caltrop reveals structural variations and asymmetric subgenome divergence after allopolyploidization.</title>
        <authorList>
            <person name="Zhang X."/>
            <person name="Chen Y."/>
            <person name="Wang L."/>
            <person name="Yuan Y."/>
            <person name="Fang M."/>
            <person name="Shi L."/>
            <person name="Lu R."/>
            <person name="Comes H.P."/>
            <person name="Ma Y."/>
            <person name="Chen Y."/>
            <person name="Huang G."/>
            <person name="Zhou Y."/>
            <person name="Zheng Z."/>
            <person name="Qiu Y."/>
        </authorList>
    </citation>
    <scope>NUCLEOTIDE SEQUENCE [LARGE SCALE GENOMIC DNA]</scope>
    <source>
        <tissue evidence="2">Roots</tissue>
    </source>
</reference>
<evidence type="ECO:0000313" key="3">
    <source>
        <dbReference type="Proteomes" id="UP001345219"/>
    </source>
</evidence>
<dbReference type="AlphaFoldDB" id="A0AAN7JHF4"/>
<gene>
    <name evidence="2" type="ORF">SAY87_001156</name>
</gene>
<name>A0AAN7JHF4_9MYRT</name>
<feature type="compositionally biased region" description="Low complexity" evidence="1">
    <location>
        <begin position="13"/>
        <end position="22"/>
    </location>
</feature>
<feature type="region of interest" description="Disordered" evidence="1">
    <location>
        <begin position="1"/>
        <end position="78"/>
    </location>
</feature>
<protein>
    <submittedName>
        <fullName evidence="2">Uncharacterized protein</fullName>
    </submittedName>
</protein>
<dbReference type="EMBL" id="JAXIOK010000023">
    <property type="protein sequence ID" value="KAK4743155.1"/>
    <property type="molecule type" value="Genomic_DNA"/>
</dbReference>
<keyword evidence="3" id="KW-1185">Reference proteome</keyword>
<comment type="caution">
    <text evidence="2">The sequence shown here is derived from an EMBL/GenBank/DDBJ whole genome shotgun (WGS) entry which is preliminary data.</text>
</comment>